<proteinExistence type="predicted"/>
<dbReference type="EMBL" id="RJKE01000001">
    <property type="protein sequence ID" value="ROO86094.1"/>
    <property type="molecule type" value="Genomic_DNA"/>
</dbReference>
<keyword evidence="2" id="KW-1185">Reference proteome</keyword>
<dbReference type="OrthoDB" id="3399802at2"/>
<dbReference type="Pfam" id="PF12840">
    <property type="entry name" value="HTH_20"/>
    <property type="match status" value="1"/>
</dbReference>
<protein>
    <submittedName>
        <fullName evidence="1">Transcriptional regulator</fullName>
    </submittedName>
</protein>
<dbReference type="Proteomes" id="UP000272400">
    <property type="component" value="Unassembled WGS sequence"/>
</dbReference>
<comment type="caution">
    <text evidence="1">The sequence shown here is derived from an EMBL/GenBank/DDBJ whole genome shotgun (WGS) entry which is preliminary data.</text>
</comment>
<accession>A0A3N1CXT3</accession>
<sequence length="218" mass="23251">MATTQRQRDKVFALVRDSLEPLDAPVVARTLGIHLTTARFHLNSLIEAGLVEGVLLPSETVGRPRKGYVAVGSDPTAPVMAALLAQLGDTAEARRAKATAAGRIWADTLIGPGADAPDLPDPVTVVTTTLTRLGFQVSSTMSAFGTHEIRMCDCPLRRIARDAPEIVIGVQQGMIERVLERYSPALASQYGVEVRPDAENGDCGVTLRLVGRTSPTAR</sequence>
<reference evidence="1 2" key="1">
    <citation type="submission" date="2018-11" db="EMBL/GenBank/DDBJ databases">
        <title>Sequencing the genomes of 1000 actinobacteria strains.</title>
        <authorList>
            <person name="Klenk H.-P."/>
        </authorList>
    </citation>
    <scope>NUCLEOTIDE SEQUENCE [LARGE SCALE GENOMIC DNA]</scope>
    <source>
        <strain evidence="1 2">DSM 44254</strain>
    </source>
</reference>
<evidence type="ECO:0000313" key="1">
    <source>
        <dbReference type="EMBL" id="ROO86094.1"/>
    </source>
</evidence>
<dbReference type="InterPro" id="IPR036390">
    <property type="entry name" value="WH_DNA-bd_sf"/>
</dbReference>
<evidence type="ECO:0000313" key="2">
    <source>
        <dbReference type="Proteomes" id="UP000272400"/>
    </source>
</evidence>
<dbReference type="RefSeq" id="WP_123665528.1">
    <property type="nucleotide sequence ID" value="NZ_RJKE01000001.1"/>
</dbReference>
<organism evidence="1 2">
    <name type="scientific">Actinocorallia herbida</name>
    <dbReference type="NCBI Taxonomy" id="58109"/>
    <lineage>
        <taxon>Bacteria</taxon>
        <taxon>Bacillati</taxon>
        <taxon>Actinomycetota</taxon>
        <taxon>Actinomycetes</taxon>
        <taxon>Streptosporangiales</taxon>
        <taxon>Thermomonosporaceae</taxon>
        <taxon>Actinocorallia</taxon>
    </lineage>
</organism>
<name>A0A3N1CXT3_9ACTN</name>
<gene>
    <name evidence="1" type="ORF">EDD29_3657</name>
</gene>
<dbReference type="SUPFAM" id="SSF46785">
    <property type="entry name" value="Winged helix' DNA-binding domain"/>
    <property type="match status" value="1"/>
</dbReference>
<dbReference type="AlphaFoldDB" id="A0A3N1CXT3"/>